<dbReference type="EMBL" id="CP126654">
    <property type="protein sequence ID" value="WJZ90936.1"/>
    <property type="molecule type" value="Genomic_DNA"/>
</dbReference>
<reference evidence="3 4" key="1">
    <citation type="journal article" date="2023" name="Hortic Res">
        <title>The complete reference genome for grapevine (Vitis vinifera L.) genetics and breeding.</title>
        <authorList>
            <person name="Shi X."/>
            <person name="Cao S."/>
            <person name="Wang X."/>
            <person name="Huang S."/>
            <person name="Wang Y."/>
            <person name="Liu Z."/>
            <person name="Liu W."/>
            <person name="Leng X."/>
            <person name="Peng Y."/>
            <person name="Wang N."/>
            <person name="Wang Y."/>
            <person name="Ma Z."/>
            <person name="Xu X."/>
            <person name="Zhang F."/>
            <person name="Xue H."/>
            <person name="Zhong H."/>
            <person name="Wang Y."/>
            <person name="Zhang K."/>
            <person name="Velt A."/>
            <person name="Avia K."/>
            <person name="Holtgrawe D."/>
            <person name="Grimplet J."/>
            <person name="Matus J.T."/>
            <person name="Ware D."/>
            <person name="Wu X."/>
            <person name="Wang H."/>
            <person name="Liu C."/>
            <person name="Fang Y."/>
            <person name="Rustenholz C."/>
            <person name="Cheng Z."/>
            <person name="Xiao H."/>
            <person name="Zhou Y."/>
        </authorList>
    </citation>
    <scope>NUCLEOTIDE SEQUENCE [LARGE SCALE GENOMIC DNA]</scope>
    <source>
        <strain evidence="4">cv. Pinot noir / PN40024</strain>
        <tissue evidence="3">Leaf</tissue>
    </source>
</reference>
<evidence type="ECO:0000259" key="2">
    <source>
        <dbReference type="Pfam" id="PF13976"/>
    </source>
</evidence>
<proteinExistence type="predicted"/>
<evidence type="ECO:0000259" key="1">
    <source>
        <dbReference type="Pfam" id="PF07727"/>
    </source>
</evidence>
<dbReference type="InterPro" id="IPR025724">
    <property type="entry name" value="GAG-pre-integrase_dom"/>
</dbReference>
<feature type="domain" description="GAG-pre-integrase" evidence="2">
    <location>
        <begin position="129"/>
        <end position="182"/>
    </location>
</feature>
<name>A0ABY9C7F9_VITVI</name>
<protein>
    <recommendedName>
        <fullName evidence="5">Retrovirus-related Pol polyprotein from transposon TNT 1-94</fullName>
    </recommendedName>
</protein>
<dbReference type="Proteomes" id="UP001227230">
    <property type="component" value="Chromosome 7"/>
</dbReference>
<organism evidence="3 4">
    <name type="scientific">Vitis vinifera</name>
    <name type="common">Grape</name>
    <dbReference type="NCBI Taxonomy" id="29760"/>
    <lineage>
        <taxon>Eukaryota</taxon>
        <taxon>Viridiplantae</taxon>
        <taxon>Streptophyta</taxon>
        <taxon>Embryophyta</taxon>
        <taxon>Tracheophyta</taxon>
        <taxon>Spermatophyta</taxon>
        <taxon>Magnoliopsida</taxon>
        <taxon>eudicotyledons</taxon>
        <taxon>Gunneridae</taxon>
        <taxon>Pentapetalae</taxon>
        <taxon>rosids</taxon>
        <taxon>Vitales</taxon>
        <taxon>Vitaceae</taxon>
        <taxon>Viteae</taxon>
        <taxon>Vitis</taxon>
    </lineage>
</organism>
<evidence type="ECO:0000313" key="4">
    <source>
        <dbReference type="Proteomes" id="UP001227230"/>
    </source>
</evidence>
<sequence length="437" mass="48875">MGSGKGCPQCSYCGDMGHWVQKCFQLYGYPPSHPKARMNLGSNSNRNKSFSAANQVSEAGEGRPAVALSEAQLKQLLSLLKNQDENSSSKANADLATRRTIDLGKQHDGLYYFVAIATEKSLTNHFSSTNQPACNLAISSTDLWHSRLGHVSPSCLSFIAKNFLNFSVQSNNACPICPLAKQSRLPFDRFKPSTIAFCNSSIAFFGAIVCNHPVRSSNRDTHLFTRNTLTRTSRSALSLQLPYHPANQAPRLCLLPRFLRSIVFLDSRSYSEAAAHPEWQEAMRSELQALQANGTWFLTSLPVGKTPIGCRWVYIIKHRSDGSIERYKARLVAKCFTQLEGVDYQDTFSPTSKIIYVRCLLALATTRDWSLHQMDVNNAFLHGDLHEEIYMSPSLGLCRQRKENLVCRLHKSLYGLKQASRQWFAKFSKAIQSAGYA</sequence>
<feature type="domain" description="Reverse transcriptase Ty1/copia-type" evidence="1">
    <location>
        <begin position="293"/>
        <end position="434"/>
    </location>
</feature>
<dbReference type="Pfam" id="PF13976">
    <property type="entry name" value="gag_pre-integrs"/>
    <property type="match status" value="1"/>
</dbReference>
<dbReference type="InterPro" id="IPR013103">
    <property type="entry name" value="RVT_2"/>
</dbReference>
<evidence type="ECO:0008006" key="5">
    <source>
        <dbReference type="Google" id="ProtNLM"/>
    </source>
</evidence>
<evidence type="ECO:0000313" key="3">
    <source>
        <dbReference type="EMBL" id="WJZ90936.1"/>
    </source>
</evidence>
<accession>A0ABY9C7F9</accession>
<keyword evidence="4" id="KW-1185">Reference proteome</keyword>
<gene>
    <name evidence="3" type="ORF">VitviT2T_010051</name>
</gene>
<dbReference type="Pfam" id="PF07727">
    <property type="entry name" value="RVT_2"/>
    <property type="match status" value="1"/>
</dbReference>